<dbReference type="SUPFAM" id="SSF54928">
    <property type="entry name" value="RNA-binding domain, RBD"/>
    <property type="match status" value="1"/>
</dbReference>
<dbReference type="GO" id="GO:1990904">
    <property type="term" value="C:ribonucleoprotein complex"/>
    <property type="evidence" value="ECO:0007669"/>
    <property type="project" value="UniProtKB-KW"/>
</dbReference>
<dbReference type="InterPro" id="IPR012677">
    <property type="entry name" value="Nucleotide-bd_a/b_plait_sf"/>
</dbReference>
<dbReference type="CDD" id="cd00590">
    <property type="entry name" value="RRM_SF"/>
    <property type="match status" value="1"/>
</dbReference>
<dbReference type="AlphaFoldDB" id="A0A443P7Q8"/>
<keyword evidence="5" id="KW-1185">Reference proteome</keyword>
<dbReference type="Gene3D" id="3.30.70.330">
    <property type="match status" value="2"/>
</dbReference>
<dbReference type="EMBL" id="QPKB01000006">
    <property type="protein sequence ID" value="RWR86797.1"/>
    <property type="molecule type" value="Genomic_DNA"/>
</dbReference>
<accession>A0A443P7Q8</accession>
<evidence type="ECO:0000256" key="1">
    <source>
        <dbReference type="ARBA" id="ARBA00022884"/>
    </source>
</evidence>
<keyword evidence="1 2" id="KW-0694">RNA-binding</keyword>
<dbReference type="GO" id="GO:0003729">
    <property type="term" value="F:mRNA binding"/>
    <property type="evidence" value="ECO:0007669"/>
    <property type="project" value="TreeGrafter"/>
</dbReference>
<dbReference type="PANTHER" id="PTHR48025">
    <property type="entry name" value="OS02G0815200 PROTEIN"/>
    <property type="match status" value="1"/>
</dbReference>
<comment type="caution">
    <text evidence="4">The sequence shown here is derived from an EMBL/GenBank/DDBJ whole genome shotgun (WGS) entry which is preliminary data.</text>
</comment>
<dbReference type="SMART" id="SM00360">
    <property type="entry name" value="RRM"/>
    <property type="match status" value="2"/>
</dbReference>
<dbReference type="GO" id="GO:1901259">
    <property type="term" value="P:chloroplast rRNA processing"/>
    <property type="evidence" value="ECO:0007669"/>
    <property type="project" value="TreeGrafter"/>
</dbReference>
<feature type="domain" description="RRM" evidence="3">
    <location>
        <begin position="175"/>
        <end position="251"/>
    </location>
</feature>
<evidence type="ECO:0000259" key="3">
    <source>
        <dbReference type="PROSITE" id="PS50102"/>
    </source>
</evidence>
<dbReference type="InterPro" id="IPR050502">
    <property type="entry name" value="Euk_RNA-bind_prot"/>
</dbReference>
<dbReference type="PANTHER" id="PTHR48025:SF6">
    <property type="entry name" value="RRM DOMAIN-CONTAINING PROTEIN"/>
    <property type="match status" value="1"/>
</dbReference>
<organism evidence="4 5">
    <name type="scientific">Cinnamomum micranthum f. kanehirae</name>
    <dbReference type="NCBI Taxonomy" id="337451"/>
    <lineage>
        <taxon>Eukaryota</taxon>
        <taxon>Viridiplantae</taxon>
        <taxon>Streptophyta</taxon>
        <taxon>Embryophyta</taxon>
        <taxon>Tracheophyta</taxon>
        <taxon>Spermatophyta</taxon>
        <taxon>Magnoliopsida</taxon>
        <taxon>Magnoliidae</taxon>
        <taxon>Laurales</taxon>
        <taxon>Lauraceae</taxon>
        <taxon>Cinnamomum</taxon>
    </lineage>
</organism>
<keyword evidence="4" id="KW-0687">Ribonucleoprotein</keyword>
<dbReference type="PROSITE" id="PS50102">
    <property type="entry name" value="RRM"/>
    <property type="match status" value="2"/>
</dbReference>
<dbReference type="OrthoDB" id="439808at2759"/>
<evidence type="ECO:0000256" key="2">
    <source>
        <dbReference type="PROSITE-ProRule" id="PRU00176"/>
    </source>
</evidence>
<dbReference type="Pfam" id="PF00076">
    <property type="entry name" value="RRM_1"/>
    <property type="match status" value="2"/>
</dbReference>
<feature type="domain" description="RRM" evidence="3">
    <location>
        <begin position="79"/>
        <end position="156"/>
    </location>
</feature>
<reference evidence="4 5" key="1">
    <citation type="journal article" date="2019" name="Nat. Plants">
        <title>Stout camphor tree genome fills gaps in understanding of flowering plant genome evolution.</title>
        <authorList>
            <person name="Chaw S.M."/>
            <person name="Liu Y.C."/>
            <person name="Wu Y.W."/>
            <person name="Wang H.Y."/>
            <person name="Lin C.I."/>
            <person name="Wu C.S."/>
            <person name="Ke H.M."/>
            <person name="Chang L.Y."/>
            <person name="Hsu C.Y."/>
            <person name="Yang H.T."/>
            <person name="Sudianto E."/>
            <person name="Hsu M.H."/>
            <person name="Wu K.P."/>
            <person name="Wang L.N."/>
            <person name="Leebens-Mack J.H."/>
            <person name="Tsai I.J."/>
        </authorList>
    </citation>
    <scope>NUCLEOTIDE SEQUENCE [LARGE SCALE GENOMIC DNA]</scope>
    <source>
        <strain evidence="5">cv. Chaw 1501</strain>
        <tissue evidence="4">Young leaves</tissue>
    </source>
</reference>
<dbReference type="GO" id="GO:0009535">
    <property type="term" value="C:chloroplast thylakoid membrane"/>
    <property type="evidence" value="ECO:0007669"/>
    <property type="project" value="TreeGrafter"/>
</dbReference>
<name>A0A443P7Q8_9MAGN</name>
<dbReference type="STRING" id="337451.A0A443P7Q8"/>
<evidence type="ECO:0000313" key="4">
    <source>
        <dbReference type="EMBL" id="RWR86797.1"/>
    </source>
</evidence>
<evidence type="ECO:0000313" key="5">
    <source>
        <dbReference type="Proteomes" id="UP000283530"/>
    </source>
</evidence>
<dbReference type="InterPro" id="IPR000504">
    <property type="entry name" value="RRM_dom"/>
</dbReference>
<gene>
    <name evidence="4" type="ORF">CKAN_01571400</name>
</gene>
<proteinExistence type="predicted"/>
<dbReference type="InterPro" id="IPR035979">
    <property type="entry name" value="RBD_domain_sf"/>
</dbReference>
<sequence>MAALAASSLFSGSPKFLFFSHRPLQSPSLKLQIPLLQSPFSPKLHLSTKIHPFQLFSAVSVQENPLESNQQETPDEKTGRIYVVNLPWDFTATDIKNLFSQCGTVKDTEVMKQKNGKSRGFAFVTMETWEEARAAINRFNSFELQGRTIRVEFARSMKKPPPPPPESATVEETQHKLYVSNLAWKVRSSHLREFFAAYYNPVSTRVVFDGPSGRSAGYGFVSLSTKEEVDAAISTLDGKIDSQTRKKERTE</sequence>
<protein>
    <submittedName>
        <fullName evidence="4">Ribonucleoprotein A, chloroplastic</fullName>
    </submittedName>
</protein>
<dbReference type="Proteomes" id="UP000283530">
    <property type="component" value="Unassembled WGS sequence"/>
</dbReference>